<comment type="caution">
    <text evidence="2">The sequence shown here is derived from an EMBL/GenBank/DDBJ whole genome shotgun (WGS) entry which is preliminary data.</text>
</comment>
<dbReference type="Gene3D" id="3.40.30.10">
    <property type="entry name" value="Glutaredoxin"/>
    <property type="match status" value="1"/>
</dbReference>
<reference evidence="2 3" key="1">
    <citation type="submission" date="2020-03" db="EMBL/GenBank/DDBJ databases">
        <title>Genomic Encyclopedia of Type Strains, Phase IV (KMG-IV): sequencing the most valuable type-strain genomes for metagenomic binning, comparative biology and taxonomic classification.</title>
        <authorList>
            <person name="Goeker M."/>
        </authorList>
    </citation>
    <scope>NUCLEOTIDE SEQUENCE [LARGE SCALE GENOMIC DNA]</scope>
    <source>
        <strain evidence="2 3">DSM 105096</strain>
    </source>
</reference>
<keyword evidence="3" id="KW-1185">Reference proteome</keyword>
<gene>
    <name evidence="2" type="ORF">GGR27_001950</name>
</gene>
<sequence length="652" mass="72058">MMERESFEDEATAALMNEYFVCIKVDREERPDVDRIYMEACQAISGSGGWPLNAFLLPDARPFYAGTYYPPVAKYNRPSWKDVLLSLSSSYREKRDEVTEQAERLTKNIAGGGLKMLRIEPEASDHTAWRTAVMGKLKDGLDPSNGGFGGAPKFPMSQSLEAMVANAVLHGEGVHAYDAGQSALAMLNGGIYDHLGGGFSRYTVDAAWRVPHFEKMLYDNALLLRLLAKLEMTQPNPRYRKAIAETTAWLQREMLLPSGAYRAALDADSEGIEGKYFVWQLEEIEGLLPEDQAKLIAEFYNITEAGNWEEEHTNIPYRTDSLKVVADRLGLPLDVAEAKLKAARKKLHDYRFTTRIHPGEDDKVILQWNALLVSAWTWCYRALNDGQYLQLAEELNTKLTDLLHQNGDWHRNSTGGQLGAPAFLDDLAALAEARLDLFDVTSDLPHLSTELVGGAVVEAGSSDRSNGDGAKELLNRIARDFGNEDSPMYNLRAAGASELPVVSVDLFDNALPSGNSQTMHGFLRLSRLMDDPEYLQRGENMLAAMAGSLERYPSSFGGWVHAALLHAGADRELVIVGPGAAAAAKQFLSRYRPGLLVAATETANDDLPLFRNRYLTGELRFYVCENRACRAPVSTVNEALLLLDGPPADTTT</sequence>
<dbReference type="InterPro" id="IPR036249">
    <property type="entry name" value="Thioredoxin-like_sf"/>
</dbReference>
<feature type="domain" description="Spermatogenesis-associated protein 20-like TRX" evidence="1">
    <location>
        <begin position="1"/>
        <end position="109"/>
    </location>
</feature>
<dbReference type="Pfam" id="PF03190">
    <property type="entry name" value="Thioredox_DsbH"/>
    <property type="match status" value="1"/>
</dbReference>
<dbReference type="InterPro" id="IPR024705">
    <property type="entry name" value="Ssp411"/>
</dbReference>
<dbReference type="SUPFAM" id="SSF48208">
    <property type="entry name" value="Six-hairpin glycosidases"/>
    <property type="match status" value="1"/>
</dbReference>
<evidence type="ECO:0000313" key="3">
    <source>
        <dbReference type="Proteomes" id="UP000770785"/>
    </source>
</evidence>
<evidence type="ECO:0000259" key="1">
    <source>
        <dbReference type="Pfam" id="PF03190"/>
    </source>
</evidence>
<dbReference type="EMBL" id="JAATJH010000002">
    <property type="protein sequence ID" value="NJC26451.1"/>
    <property type="molecule type" value="Genomic_DNA"/>
</dbReference>
<name>A0ABX0XBV6_9BACT</name>
<dbReference type="Proteomes" id="UP000770785">
    <property type="component" value="Unassembled WGS sequence"/>
</dbReference>
<evidence type="ECO:0000313" key="2">
    <source>
        <dbReference type="EMBL" id="NJC26451.1"/>
    </source>
</evidence>
<protein>
    <recommendedName>
        <fullName evidence="1">Spermatogenesis-associated protein 20-like TRX domain-containing protein</fullName>
    </recommendedName>
</protein>
<dbReference type="PIRSF" id="PIRSF006402">
    <property type="entry name" value="UCP006402_thioredoxin"/>
    <property type="match status" value="1"/>
</dbReference>
<proteinExistence type="predicted"/>
<dbReference type="InterPro" id="IPR008928">
    <property type="entry name" value="6-hairpin_glycosidase_sf"/>
</dbReference>
<dbReference type="PANTHER" id="PTHR42899:SF1">
    <property type="entry name" value="SPERMATOGENESIS-ASSOCIATED PROTEIN 20"/>
    <property type="match status" value="1"/>
</dbReference>
<organism evidence="2 3">
    <name type="scientific">Neolewinella antarctica</name>
    <dbReference type="NCBI Taxonomy" id="442734"/>
    <lineage>
        <taxon>Bacteria</taxon>
        <taxon>Pseudomonadati</taxon>
        <taxon>Bacteroidota</taxon>
        <taxon>Saprospiria</taxon>
        <taxon>Saprospirales</taxon>
        <taxon>Lewinellaceae</taxon>
        <taxon>Neolewinella</taxon>
    </lineage>
</organism>
<accession>A0ABX0XBV6</accession>
<dbReference type="PANTHER" id="PTHR42899">
    <property type="entry name" value="SPERMATOGENESIS-ASSOCIATED PROTEIN 20"/>
    <property type="match status" value="1"/>
</dbReference>
<dbReference type="SUPFAM" id="SSF52833">
    <property type="entry name" value="Thioredoxin-like"/>
    <property type="match status" value="1"/>
</dbReference>
<dbReference type="InterPro" id="IPR004879">
    <property type="entry name" value="Ssp411-like_TRX"/>
</dbReference>